<dbReference type="PROSITE" id="PS50835">
    <property type="entry name" value="IG_LIKE"/>
    <property type="match status" value="1"/>
</dbReference>
<evidence type="ECO:0000256" key="3">
    <source>
        <dbReference type="ARBA" id="ARBA00022692"/>
    </source>
</evidence>
<dbReference type="InterPro" id="IPR013106">
    <property type="entry name" value="Ig_V-set"/>
</dbReference>
<evidence type="ECO:0000256" key="1">
    <source>
        <dbReference type="ARBA" id="ARBA00004479"/>
    </source>
</evidence>
<dbReference type="GO" id="GO:0038023">
    <property type="term" value="F:signaling receptor activity"/>
    <property type="evidence" value="ECO:0007669"/>
    <property type="project" value="InterPro"/>
</dbReference>
<evidence type="ECO:0000256" key="4">
    <source>
        <dbReference type="ARBA" id="ARBA00022729"/>
    </source>
</evidence>
<evidence type="ECO:0000313" key="15">
    <source>
        <dbReference type="RefSeq" id="XP_028358379.2"/>
    </source>
</evidence>
<protein>
    <submittedName>
        <fullName evidence="15">Cell surface glycoprotein CD200 receptor 1-like</fullName>
    </submittedName>
</protein>
<dbReference type="KEGG" id="pdic:114488778"/>
<dbReference type="FunFam" id="2.60.40.10:FF:000769">
    <property type="entry name" value="Cell surface glycoprotein CD200 receptor 1"/>
    <property type="match status" value="1"/>
</dbReference>
<evidence type="ECO:0000313" key="14">
    <source>
        <dbReference type="Proteomes" id="UP000504628"/>
    </source>
</evidence>
<keyword evidence="8" id="KW-0675">Receptor</keyword>
<feature type="chain" id="PRO_5028806746" evidence="12">
    <location>
        <begin position="32"/>
        <end position="333"/>
    </location>
</feature>
<comment type="similarity">
    <text evidence="2">Belongs to the CD200R family.</text>
</comment>
<feature type="domain" description="Ig-like" evidence="13">
    <location>
        <begin position="160"/>
        <end position="255"/>
    </location>
</feature>
<feature type="region of interest" description="Disordered" evidence="10">
    <location>
        <begin position="299"/>
        <end position="333"/>
    </location>
</feature>
<keyword evidence="14" id="KW-1185">Reference proteome</keyword>
<comment type="subcellular location">
    <subcellularLocation>
        <location evidence="1">Membrane</location>
        <topology evidence="1">Single-pass type I membrane protein</topology>
    </subcellularLocation>
</comment>
<dbReference type="GO" id="GO:0150077">
    <property type="term" value="P:regulation of neuroinflammatory response"/>
    <property type="evidence" value="ECO:0007669"/>
    <property type="project" value="InterPro"/>
</dbReference>
<reference evidence="15" key="1">
    <citation type="submission" date="2025-08" db="UniProtKB">
        <authorList>
            <consortium name="RefSeq"/>
        </authorList>
    </citation>
    <scope>IDENTIFICATION</scope>
    <source>
        <tissue evidence="15">Muscle</tissue>
    </source>
</reference>
<sequence>MPCFGRTSDLQLLPILTVFLAAGYISAGVEGFTTSGNSPQQMGQNSNGSASSMDGKQNHTKVPTEGNTSLTVLEDTKAVLPCPPVPLTNVVVTTWKIMFRDKPSCIKAYRRNEKGGGNETTNCTDERITWLYRPEQDCSLQIDPVVITHDGFYRCEVVTPDGNFQHGYHLQVLVAPEVTLFQSENRTVVCKAVAGKPAARLSWTPEGDCVPEHKYWGNGTVTVQSTCHWAESNVSTVSCSVFHEAGNWSLSIELKQGAKTPENLRIICIIFPILFVLVIMGSIWLLKIIGCRKCKMKKTEPTPVEEDEMQPYESYTEKSNPLYDTTERVLKTS</sequence>
<feature type="signal peptide" evidence="12">
    <location>
        <begin position="1"/>
        <end position="31"/>
    </location>
</feature>
<dbReference type="GeneID" id="114488778"/>
<organism evidence="14 15">
    <name type="scientific">Phyllostomus discolor</name>
    <name type="common">pale spear-nosed bat</name>
    <dbReference type="NCBI Taxonomy" id="89673"/>
    <lineage>
        <taxon>Eukaryota</taxon>
        <taxon>Metazoa</taxon>
        <taxon>Chordata</taxon>
        <taxon>Craniata</taxon>
        <taxon>Vertebrata</taxon>
        <taxon>Euteleostomi</taxon>
        <taxon>Mammalia</taxon>
        <taxon>Eutheria</taxon>
        <taxon>Laurasiatheria</taxon>
        <taxon>Chiroptera</taxon>
        <taxon>Yangochiroptera</taxon>
        <taxon>Phyllostomidae</taxon>
        <taxon>Phyllostominae</taxon>
        <taxon>Phyllostomus</taxon>
    </lineage>
</organism>
<gene>
    <name evidence="15" type="primary">LOC114488778</name>
</gene>
<feature type="region of interest" description="Disordered" evidence="10">
    <location>
        <begin position="33"/>
        <end position="65"/>
    </location>
</feature>
<dbReference type="InParanoid" id="A0A6J2KUN9"/>
<dbReference type="OrthoDB" id="8915654at2759"/>
<keyword evidence="6 11" id="KW-0472">Membrane</keyword>
<evidence type="ECO:0000256" key="12">
    <source>
        <dbReference type="SAM" id="SignalP"/>
    </source>
</evidence>
<evidence type="ECO:0000256" key="2">
    <source>
        <dbReference type="ARBA" id="ARBA00008215"/>
    </source>
</evidence>
<dbReference type="InterPro" id="IPR007110">
    <property type="entry name" value="Ig-like_dom"/>
</dbReference>
<evidence type="ECO:0000256" key="5">
    <source>
        <dbReference type="ARBA" id="ARBA00022989"/>
    </source>
</evidence>
<keyword evidence="5 11" id="KW-1133">Transmembrane helix</keyword>
<evidence type="ECO:0000259" key="13">
    <source>
        <dbReference type="PROSITE" id="PS50835"/>
    </source>
</evidence>
<dbReference type="FunCoup" id="A0A6J2KUN9">
    <property type="interactions" value="66"/>
</dbReference>
<keyword evidence="3 11" id="KW-0812">Transmembrane</keyword>
<dbReference type="InterPro" id="IPR040012">
    <property type="entry name" value="CD200R"/>
</dbReference>
<evidence type="ECO:0000256" key="7">
    <source>
        <dbReference type="ARBA" id="ARBA00023157"/>
    </source>
</evidence>
<proteinExistence type="inferred from homology"/>
<dbReference type="SUPFAM" id="SSF48726">
    <property type="entry name" value="Immunoglobulin"/>
    <property type="match status" value="2"/>
</dbReference>
<dbReference type="Gene3D" id="2.60.40.10">
    <property type="entry name" value="Immunoglobulins"/>
    <property type="match status" value="2"/>
</dbReference>
<keyword evidence="4 12" id="KW-0732">Signal</keyword>
<keyword evidence="9" id="KW-0325">Glycoprotein</keyword>
<feature type="compositionally biased region" description="Polar residues" evidence="10">
    <location>
        <begin position="33"/>
        <end position="55"/>
    </location>
</feature>
<dbReference type="Pfam" id="PF07686">
    <property type="entry name" value="V-set"/>
    <property type="match status" value="1"/>
</dbReference>
<dbReference type="InterPro" id="IPR013783">
    <property type="entry name" value="Ig-like_fold"/>
</dbReference>
<evidence type="ECO:0000256" key="9">
    <source>
        <dbReference type="ARBA" id="ARBA00023180"/>
    </source>
</evidence>
<dbReference type="InterPro" id="IPR036179">
    <property type="entry name" value="Ig-like_dom_sf"/>
</dbReference>
<dbReference type="PANTHER" id="PTHR21462:SF2">
    <property type="entry name" value="CELL SURFACE GLYCOPROTEIN CD200 RECEPTOR 2"/>
    <property type="match status" value="1"/>
</dbReference>
<name>A0A6J2KUN9_9CHIR</name>
<evidence type="ECO:0000256" key="6">
    <source>
        <dbReference type="ARBA" id="ARBA00023136"/>
    </source>
</evidence>
<dbReference type="SMART" id="SM00409">
    <property type="entry name" value="IG"/>
    <property type="match status" value="1"/>
</dbReference>
<dbReference type="GO" id="GO:0009897">
    <property type="term" value="C:external side of plasma membrane"/>
    <property type="evidence" value="ECO:0007669"/>
    <property type="project" value="TreeGrafter"/>
</dbReference>
<accession>A0A6J2KUN9</accession>
<evidence type="ECO:0000256" key="8">
    <source>
        <dbReference type="ARBA" id="ARBA00023170"/>
    </source>
</evidence>
<feature type="transmembrane region" description="Helical" evidence="11">
    <location>
        <begin position="264"/>
        <end position="286"/>
    </location>
</feature>
<evidence type="ECO:0000256" key="11">
    <source>
        <dbReference type="SAM" id="Phobius"/>
    </source>
</evidence>
<evidence type="ECO:0000256" key="10">
    <source>
        <dbReference type="SAM" id="MobiDB-lite"/>
    </source>
</evidence>
<keyword evidence="7" id="KW-1015">Disulfide bond</keyword>
<dbReference type="AlphaFoldDB" id="A0A6J2KUN9"/>
<dbReference type="FunFam" id="2.60.40.10:FF:000584">
    <property type="entry name" value="Cell surface glycoprotein CD200 receptor 1"/>
    <property type="match status" value="1"/>
</dbReference>
<dbReference type="InterPro" id="IPR003599">
    <property type="entry name" value="Ig_sub"/>
</dbReference>
<dbReference type="PANTHER" id="PTHR21462">
    <property type="entry name" value="CELL SURFACE GLYCOPROTEIN OX2 RECEPTOR PRECURSOR"/>
    <property type="match status" value="1"/>
</dbReference>
<dbReference type="Proteomes" id="UP000504628">
    <property type="component" value="Chromosome 2"/>
</dbReference>
<dbReference type="RefSeq" id="XP_028358379.2">
    <property type="nucleotide sequence ID" value="XM_028502578.2"/>
</dbReference>